<keyword evidence="18" id="KW-1185">Reference proteome</keyword>
<evidence type="ECO:0000256" key="10">
    <source>
        <dbReference type="ARBA" id="ARBA00022842"/>
    </source>
</evidence>
<evidence type="ECO:0000256" key="13">
    <source>
        <dbReference type="RuleBase" id="RU363087"/>
    </source>
</evidence>
<keyword evidence="7 13" id="KW-0547">Nucleotide-binding</keyword>
<evidence type="ECO:0000259" key="14">
    <source>
        <dbReference type="Pfam" id="PF00288"/>
    </source>
</evidence>
<comment type="similarity">
    <text evidence="2 13">Belongs to the GHMP kinase family. Mevalonate kinase subfamily.</text>
</comment>
<dbReference type="InterPro" id="IPR014721">
    <property type="entry name" value="Ribsml_uS5_D2-typ_fold_subgr"/>
</dbReference>
<dbReference type="PROSITE" id="PS00627">
    <property type="entry name" value="GHMP_KINASES_ATP"/>
    <property type="match status" value="1"/>
</dbReference>
<dbReference type="UniPathway" id="UPA00057">
    <property type="reaction ID" value="UER00098"/>
</dbReference>
<reference evidence="17 18" key="2">
    <citation type="journal article" date="2023" name="Nucleic Acids Res.">
        <title>The hologenome of Daphnia magna reveals possible DNA methylation and microbiome-mediated evolution of the host genome.</title>
        <authorList>
            <person name="Chaturvedi A."/>
            <person name="Li X."/>
            <person name="Dhandapani V."/>
            <person name="Marshall H."/>
            <person name="Kissane S."/>
            <person name="Cuenca-Cambronero M."/>
            <person name="Asole G."/>
            <person name="Calvet F."/>
            <person name="Ruiz-Romero M."/>
            <person name="Marangio P."/>
            <person name="Guigo R."/>
            <person name="Rago D."/>
            <person name="Mirbahai L."/>
            <person name="Eastwood N."/>
            <person name="Colbourne J.K."/>
            <person name="Zhou J."/>
            <person name="Mallon E."/>
            <person name="Orsini L."/>
        </authorList>
    </citation>
    <scope>NUCLEOTIDE SEQUENCE [LARGE SCALE GENOMIC DNA]</scope>
    <source>
        <strain evidence="17">LRV0_1</strain>
    </source>
</reference>
<dbReference type="EMBL" id="JAOYFB010000038">
    <property type="protein sequence ID" value="KAK4028486.1"/>
    <property type="molecule type" value="Genomic_DNA"/>
</dbReference>
<keyword evidence="13" id="KW-0753">Steroid metabolism</keyword>
<name>A0A0P5YM49_9CRUS</name>
<gene>
    <name evidence="17" type="ORF">OUZ56_017755</name>
</gene>
<evidence type="ECO:0000256" key="8">
    <source>
        <dbReference type="ARBA" id="ARBA00022777"/>
    </source>
</evidence>
<comment type="subcellular location">
    <subcellularLocation>
        <location evidence="1 13">Cytoplasm</location>
    </subcellularLocation>
</comment>
<dbReference type="InterPro" id="IPR006203">
    <property type="entry name" value="GHMP_knse_ATP-bd_CS"/>
</dbReference>
<dbReference type="GO" id="GO:0004496">
    <property type="term" value="F:mevalonate kinase activity"/>
    <property type="evidence" value="ECO:0007669"/>
    <property type="project" value="UniProtKB-EC"/>
</dbReference>
<dbReference type="Proteomes" id="UP001234178">
    <property type="component" value="Unassembled WGS sequence"/>
</dbReference>
<dbReference type="GO" id="GO:0005829">
    <property type="term" value="C:cytosol"/>
    <property type="evidence" value="ECO:0007669"/>
    <property type="project" value="TreeGrafter"/>
</dbReference>
<dbReference type="OrthoDB" id="1652964at2759"/>
<dbReference type="PRINTS" id="PR00959">
    <property type="entry name" value="MEVGALKINASE"/>
</dbReference>
<evidence type="ECO:0000256" key="5">
    <source>
        <dbReference type="ARBA" id="ARBA00022516"/>
    </source>
</evidence>
<dbReference type="NCBIfam" id="TIGR00549">
    <property type="entry name" value="mevalon_kin"/>
    <property type="match status" value="1"/>
</dbReference>
<evidence type="ECO:0000259" key="15">
    <source>
        <dbReference type="Pfam" id="PF08544"/>
    </source>
</evidence>
<evidence type="ECO:0000256" key="1">
    <source>
        <dbReference type="ARBA" id="ARBA00004496"/>
    </source>
</evidence>
<evidence type="ECO:0000256" key="6">
    <source>
        <dbReference type="ARBA" id="ARBA00022679"/>
    </source>
</evidence>
<dbReference type="InterPro" id="IPR006205">
    <property type="entry name" value="Mev_gal_kin"/>
</dbReference>
<keyword evidence="5 13" id="KW-0444">Lipid biosynthesis</keyword>
<reference evidence="16" key="1">
    <citation type="submission" date="2015-10" db="EMBL/GenBank/DDBJ databases">
        <title>EvidentialGene: Evidence-directed Construction of Complete mRNA Transcriptomes without Genomes.</title>
        <authorList>
            <person name="Gilbert D.G."/>
        </authorList>
    </citation>
    <scope>NUCLEOTIDE SEQUENCE</scope>
</reference>
<evidence type="ECO:0000256" key="9">
    <source>
        <dbReference type="ARBA" id="ARBA00022840"/>
    </source>
</evidence>
<evidence type="ECO:0000313" key="16">
    <source>
        <dbReference type="EMBL" id="JAN84528.1"/>
    </source>
</evidence>
<evidence type="ECO:0000313" key="17">
    <source>
        <dbReference type="EMBL" id="KAK4028486.1"/>
    </source>
</evidence>
<evidence type="ECO:0000256" key="12">
    <source>
        <dbReference type="ARBA" id="ARBA00029438"/>
    </source>
</evidence>
<feature type="domain" description="GHMP kinase N-terminal" evidence="14">
    <location>
        <begin position="132"/>
        <end position="209"/>
    </location>
</feature>
<dbReference type="InterPro" id="IPR020568">
    <property type="entry name" value="Ribosomal_Su5_D2-typ_SF"/>
</dbReference>
<dbReference type="AlphaFoldDB" id="A0A0P5YM49"/>
<dbReference type="GO" id="GO:0005524">
    <property type="term" value="F:ATP binding"/>
    <property type="evidence" value="ECO:0007669"/>
    <property type="project" value="UniProtKB-KW"/>
</dbReference>
<comment type="pathway">
    <text evidence="12 13">Isoprenoid biosynthesis; isopentenyl diphosphate biosynthesis via mevalonate pathway; isopentenyl diphosphate from (R)-mevalonate: step 1/3.</text>
</comment>
<evidence type="ECO:0000256" key="7">
    <source>
        <dbReference type="ARBA" id="ARBA00022741"/>
    </source>
</evidence>
<dbReference type="SUPFAM" id="SSF54211">
    <property type="entry name" value="Ribosomal protein S5 domain 2-like"/>
    <property type="match status" value="1"/>
</dbReference>
<evidence type="ECO:0000256" key="3">
    <source>
        <dbReference type="ARBA" id="ARBA00012103"/>
    </source>
</evidence>
<dbReference type="PANTHER" id="PTHR43290">
    <property type="entry name" value="MEVALONATE KINASE"/>
    <property type="match status" value="1"/>
</dbReference>
<dbReference type="EMBL" id="GDIQ01010209">
    <property type="protein sequence ID" value="JAN84528.1"/>
    <property type="molecule type" value="Transcribed_RNA"/>
</dbReference>
<dbReference type="GO" id="GO:0019287">
    <property type="term" value="P:isopentenyl diphosphate biosynthetic process, mevalonate pathway"/>
    <property type="evidence" value="ECO:0007669"/>
    <property type="project" value="UniProtKB-UniPathway"/>
</dbReference>
<dbReference type="InterPro" id="IPR036554">
    <property type="entry name" value="GHMP_kinase_C_sf"/>
</dbReference>
<dbReference type="InterPro" id="IPR006204">
    <property type="entry name" value="GHMP_kinase_N_dom"/>
</dbReference>
<keyword evidence="11 13" id="KW-0443">Lipid metabolism</keyword>
<feature type="domain" description="GHMP kinase C-terminal" evidence="15">
    <location>
        <begin position="282"/>
        <end position="338"/>
    </location>
</feature>
<sequence length="377" mass="40691">MGETQEPTVRKFVVRTPGKLILTGEHAVVYGKLALAASVDLTTEMYLTLHTDRHGSSSFVVYLEDLKFDCSLPLADLQTSNAGNAPNLDLELLDKLKSLIATRVPADTNHTVQMSLLALCFLYCSIVGNSDTSFEIRVKSTIPIGAGLGSSAAFSVGSSAVFHLLHYLLSSQGVFVPDLDVINSWAFQCEKMFHATPSGIDNAVCTYGGAVKYKKAVIGSISIPEARILLVNTGVGRQTKLLVEAVRQKRNDFTAIMDPILDSIDQISCKMAEIVQLPPDSSFSAIQELLSTNHWLLASMGVSHPSLDEIHRLARAHGQAGKLTGAGGGGLAYVWLNPNCSDDQVNALQHQLTLGNFTCWPTRLGVKGVHIEELNDD</sequence>
<dbReference type="Pfam" id="PF00288">
    <property type="entry name" value="GHMP_kinases_N"/>
    <property type="match status" value="1"/>
</dbReference>
<dbReference type="Gene3D" id="3.30.230.10">
    <property type="match status" value="1"/>
</dbReference>
<evidence type="ECO:0000313" key="18">
    <source>
        <dbReference type="Proteomes" id="UP001234178"/>
    </source>
</evidence>
<evidence type="ECO:0000256" key="4">
    <source>
        <dbReference type="ARBA" id="ARBA00022490"/>
    </source>
</evidence>
<keyword evidence="13" id="KW-0752">Steroid biosynthesis</keyword>
<dbReference type="GO" id="GO:0016126">
    <property type="term" value="P:sterol biosynthetic process"/>
    <property type="evidence" value="ECO:0007669"/>
    <property type="project" value="UniProtKB-KW"/>
</dbReference>
<dbReference type="PANTHER" id="PTHR43290:SF2">
    <property type="entry name" value="MEVALONATE KINASE"/>
    <property type="match status" value="1"/>
</dbReference>
<protein>
    <recommendedName>
        <fullName evidence="3 13">Mevalonate kinase</fullName>
        <shortName evidence="13">MK</shortName>
        <ecNumber evidence="3 13">2.7.1.36</ecNumber>
    </recommendedName>
</protein>
<evidence type="ECO:0000256" key="2">
    <source>
        <dbReference type="ARBA" id="ARBA00006495"/>
    </source>
</evidence>
<dbReference type="SUPFAM" id="SSF55060">
    <property type="entry name" value="GHMP Kinase, C-terminal domain"/>
    <property type="match status" value="1"/>
</dbReference>
<keyword evidence="9 13" id="KW-0067">ATP-binding</keyword>
<keyword evidence="13" id="KW-1207">Sterol metabolism</keyword>
<dbReference type="EC" id="2.7.1.36" evidence="3 13"/>
<evidence type="ECO:0000256" key="11">
    <source>
        <dbReference type="ARBA" id="ARBA00023098"/>
    </source>
</evidence>
<accession>A0A0P5YM49</accession>
<dbReference type="InterPro" id="IPR013750">
    <property type="entry name" value="GHMP_kinase_C_dom"/>
</dbReference>
<keyword evidence="8 13" id="KW-0418">Kinase</keyword>
<keyword evidence="10" id="KW-0460">Magnesium</keyword>
<comment type="catalytic activity">
    <reaction evidence="13">
        <text>(R)-mevalonate + ATP = (R)-5-phosphomevalonate + ADP + H(+)</text>
        <dbReference type="Rhea" id="RHEA:17065"/>
        <dbReference type="ChEBI" id="CHEBI:15378"/>
        <dbReference type="ChEBI" id="CHEBI:30616"/>
        <dbReference type="ChEBI" id="CHEBI:36464"/>
        <dbReference type="ChEBI" id="CHEBI:58146"/>
        <dbReference type="ChEBI" id="CHEBI:456216"/>
        <dbReference type="EC" id="2.7.1.36"/>
    </reaction>
</comment>
<dbReference type="Gene3D" id="3.30.70.890">
    <property type="entry name" value="GHMP kinase, C-terminal domain"/>
    <property type="match status" value="1"/>
</dbReference>
<keyword evidence="6 13" id="KW-0808">Transferase</keyword>
<dbReference type="Pfam" id="PF08544">
    <property type="entry name" value="GHMP_kinases_C"/>
    <property type="match status" value="1"/>
</dbReference>
<keyword evidence="4 13" id="KW-0963">Cytoplasm</keyword>
<keyword evidence="13" id="KW-0756">Sterol biosynthesis</keyword>
<proteinExistence type="inferred from homology"/>
<organism evidence="16">
    <name type="scientific">Daphnia magna</name>
    <dbReference type="NCBI Taxonomy" id="35525"/>
    <lineage>
        <taxon>Eukaryota</taxon>
        <taxon>Metazoa</taxon>
        <taxon>Ecdysozoa</taxon>
        <taxon>Arthropoda</taxon>
        <taxon>Crustacea</taxon>
        <taxon>Branchiopoda</taxon>
        <taxon>Diplostraca</taxon>
        <taxon>Cladocera</taxon>
        <taxon>Anomopoda</taxon>
        <taxon>Daphniidae</taxon>
        <taxon>Daphnia</taxon>
    </lineage>
</organism>